<reference evidence="1 2" key="1">
    <citation type="journal article" date="2011" name="J. Bacteriol.">
        <title>Draft Genome Sequence of Gordonia neofelifaecis NRRL B-59395, a Cholesterol-Degrading Actinomycete.</title>
        <authorList>
            <person name="Ge F."/>
            <person name="Li W."/>
            <person name="Chen G."/>
            <person name="Liu Y."/>
            <person name="Zhang G."/>
            <person name="Yong B."/>
            <person name="Wang Q."/>
            <person name="Wang N."/>
            <person name="Huang Z."/>
            <person name="Li W."/>
            <person name="Wang J."/>
            <person name="Wu C."/>
            <person name="Xie Q."/>
            <person name="Liu G."/>
        </authorList>
    </citation>
    <scope>NUCLEOTIDE SEQUENCE [LARGE SCALE GENOMIC DNA]</scope>
    <source>
        <strain evidence="1 2">NRRL B-59395</strain>
    </source>
</reference>
<sequence>MDFGITPEQLNSIVARWRHCSDEIAGLDCEVGDLAVRGGLSTAALAACATAVRAITDSTARRLDESAGAIERFNTATVESDRACAAALAALRRSA</sequence>
<dbReference type="STRING" id="644548.SCNU_12612"/>
<organism evidence="1 2">
    <name type="scientific">Gordonia neofelifaecis NRRL B-59395</name>
    <dbReference type="NCBI Taxonomy" id="644548"/>
    <lineage>
        <taxon>Bacteria</taxon>
        <taxon>Bacillati</taxon>
        <taxon>Actinomycetota</taxon>
        <taxon>Actinomycetes</taxon>
        <taxon>Mycobacteriales</taxon>
        <taxon>Gordoniaceae</taxon>
        <taxon>Gordonia</taxon>
    </lineage>
</organism>
<evidence type="ECO:0000313" key="1">
    <source>
        <dbReference type="EMBL" id="EGD54731.1"/>
    </source>
</evidence>
<evidence type="ECO:0000313" key="2">
    <source>
        <dbReference type="Proteomes" id="UP000035065"/>
    </source>
</evidence>
<accession>F1YKT7</accession>
<dbReference type="OrthoDB" id="4381783at2"/>
<proteinExistence type="predicted"/>
<dbReference type="eggNOG" id="ENOG5031W2K">
    <property type="taxonomic scope" value="Bacteria"/>
</dbReference>
<dbReference type="Proteomes" id="UP000035065">
    <property type="component" value="Unassembled WGS sequence"/>
</dbReference>
<dbReference type="AlphaFoldDB" id="F1YKT7"/>
<protein>
    <submittedName>
        <fullName evidence="1">Uncharacterized protein</fullName>
    </submittedName>
</protein>
<keyword evidence="2" id="KW-1185">Reference proteome</keyword>
<comment type="caution">
    <text evidence="1">The sequence shown here is derived from an EMBL/GenBank/DDBJ whole genome shotgun (WGS) entry which is preliminary data.</text>
</comment>
<dbReference type="EMBL" id="AEUD01000010">
    <property type="protein sequence ID" value="EGD54731.1"/>
    <property type="molecule type" value="Genomic_DNA"/>
</dbReference>
<dbReference type="RefSeq" id="WP_009679737.1">
    <property type="nucleotide sequence ID" value="NZ_AEUD01000010.1"/>
</dbReference>
<gene>
    <name evidence="1" type="ORF">SCNU_12612</name>
</gene>
<name>F1YKT7_9ACTN</name>